<keyword evidence="1" id="KW-0472">Membrane</keyword>
<feature type="transmembrane region" description="Helical" evidence="1">
    <location>
        <begin position="106"/>
        <end position="124"/>
    </location>
</feature>
<name>A0A5Q2WEL2_9CAUD</name>
<reference evidence="2 3" key="1">
    <citation type="submission" date="2019-09" db="EMBL/GenBank/DDBJ databases">
        <authorList>
            <person name="Barrows A.R."/>
            <person name="Franco J.W."/>
            <person name="Javier C.J."/>
            <person name="Lucero K.A."/>
            <person name="Madrid E.R."/>
            <person name="Margerin I.A.R."/>
            <person name="Moore C.L."/>
            <person name="Neustel K.S."/>
            <person name="Ornellas N.W."/>
            <person name="Oshiro K."/>
            <person name="Severson C.G."/>
            <person name="Vavra L.H."/>
            <person name="Wilcer A."/>
            <person name="Donachie S.P."/>
            <person name="Reed F.A."/>
            <person name="Palecanda S."/>
            <person name="Chong R.A."/>
            <person name="Porter M.L."/>
            <person name="Washington J.M."/>
            <person name="Garlena R.A."/>
            <person name="Russell D.A."/>
            <person name="Pope W.H."/>
            <person name="Jacobs-Sera D."/>
            <person name="Hatfull G.F."/>
        </authorList>
    </citation>
    <scope>NUCLEOTIDE SEQUENCE [LARGE SCALE GENOMIC DNA]</scope>
</reference>
<dbReference type="GeneID" id="55814197"/>
<dbReference type="EMBL" id="MN484600">
    <property type="protein sequence ID" value="QGH74508.1"/>
    <property type="molecule type" value="Genomic_DNA"/>
</dbReference>
<accession>A0A5Q2WEL2</accession>
<evidence type="ECO:0000313" key="3">
    <source>
        <dbReference type="Proteomes" id="UP000394254"/>
    </source>
</evidence>
<keyword evidence="1" id="KW-1133">Transmembrane helix</keyword>
<evidence type="ECO:0000313" key="2">
    <source>
        <dbReference type="EMBL" id="QGH74508.1"/>
    </source>
</evidence>
<dbReference type="KEGG" id="vg:55814197"/>
<gene>
    <name evidence="2" type="primary">21</name>
    <name evidence="2" type="ORF">SEA_KULEANA_21</name>
</gene>
<evidence type="ECO:0000256" key="1">
    <source>
        <dbReference type="SAM" id="Phobius"/>
    </source>
</evidence>
<dbReference type="RefSeq" id="YP_009884829.1">
    <property type="nucleotide sequence ID" value="NC_049473.1"/>
</dbReference>
<sequence length="139" mass="15028">MSGWVWFRVITARLAEPAAITALQIGSHFLAACAGALVILGAFPYLFSGISPAVAFCVGLVLMAGGVLGVGACYRGVWWVERVALVLVGLGWLLLVPSVVAVDLHVMFKAFIFIMLAVALFDVGKRYRRIDWAYLDPTK</sequence>
<feature type="transmembrane region" description="Helical" evidence="1">
    <location>
        <begin position="53"/>
        <end position="74"/>
    </location>
</feature>
<proteinExistence type="predicted"/>
<feature type="transmembrane region" description="Helical" evidence="1">
    <location>
        <begin position="83"/>
        <end position="100"/>
    </location>
</feature>
<dbReference type="Proteomes" id="UP000394254">
    <property type="component" value="Segment"/>
</dbReference>
<feature type="transmembrane region" description="Helical" evidence="1">
    <location>
        <begin position="29"/>
        <end position="47"/>
    </location>
</feature>
<keyword evidence="1" id="KW-0812">Transmembrane</keyword>
<protein>
    <submittedName>
        <fullName evidence="2">Uncharacterized protein</fullName>
    </submittedName>
</protein>
<keyword evidence="3" id="KW-1185">Reference proteome</keyword>
<organism evidence="2 3">
    <name type="scientific">Arthrobacter phage Kuleana</name>
    <dbReference type="NCBI Taxonomy" id="2653270"/>
    <lineage>
        <taxon>Viruses</taxon>
        <taxon>Duplodnaviria</taxon>
        <taxon>Heunggongvirae</taxon>
        <taxon>Uroviricota</taxon>
        <taxon>Caudoviricetes</taxon>
        <taxon>Kuleanavirus</taxon>
        <taxon>Kuleanavirus kuleana</taxon>
    </lineage>
</organism>